<reference evidence="2 3" key="1">
    <citation type="submission" date="2020-10" db="EMBL/GenBank/DDBJ databases">
        <title>The genome sequence of Chitinilyticum litopenaei 4Y14.</title>
        <authorList>
            <person name="Liu Y."/>
        </authorList>
    </citation>
    <scope>NUCLEOTIDE SEQUENCE [LARGE SCALE GENOMIC DNA]</scope>
    <source>
        <strain evidence="2 3">4Y14</strain>
    </source>
</reference>
<dbReference type="RefSeq" id="WP_194114314.1">
    <property type="nucleotide sequence ID" value="NZ_JADFUA010000001.1"/>
</dbReference>
<gene>
    <name evidence="2" type="ORF">INR99_00405</name>
</gene>
<evidence type="ECO:0008006" key="4">
    <source>
        <dbReference type="Google" id="ProtNLM"/>
    </source>
</evidence>
<dbReference type="Proteomes" id="UP000604481">
    <property type="component" value="Unassembled WGS sequence"/>
</dbReference>
<dbReference type="PROSITE" id="PS51257">
    <property type="entry name" value="PROKAR_LIPOPROTEIN"/>
    <property type="match status" value="1"/>
</dbReference>
<comment type="caution">
    <text evidence="2">The sequence shown here is derived from an EMBL/GenBank/DDBJ whole genome shotgun (WGS) entry which is preliminary data.</text>
</comment>
<sequence length="136" mass="15488">MSRHAAALLLASLFLLGGCATTWSMPEAEMLEDIQEQLAKPDKTMSLLWYTGSDDKAHIFHHVRAYFGSYRIYRVPKWSMALPREIPVSIDSKDWLLIEQIGDVPLYLGKENGSWHRRPCHPVEQCIRLPAPTATP</sequence>
<keyword evidence="1" id="KW-0732">Signal</keyword>
<feature type="signal peptide" evidence="1">
    <location>
        <begin position="1"/>
        <end position="20"/>
    </location>
</feature>
<feature type="chain" id="PRO_5035282153" description="Lipoprotein" evidence="1">
    <location>
        <begin position="21"/>
        <end position="136"/>
    </location>
</feature>
<evidence type="ECO:0000313" key="3">
    <source>
        <dbReference type="Proteomes" id="UP000604481"/>
    </source>
</evidence>
<proteinExistence type="predicted"/>
<accession>A0A8J7FKK2</accession>
<evidence type="ECO:0000313" key="2">
    <source>
        <dbReference type="EMBL" id="MBE9607801.1"/>
    </source>
</evidence>
<protein>
    <recommendedName>
        <fullName evidence="4">Lipoprotein</fullName>
    </recommendedName>
</protein>
<dbReference type="EMBL" id="JADFUA010000001">
    <property type="protein sequence ID" value="MBE9607801.1"/>
    <property type="molecule type" value="Genomic_DNA"/>
</dbReference>
<keyword evidence="3" id="KW-1185">Reference proteome</keyword>
<name>A0A8J7FKK2_9NEIS</name>
<dbReference type="AlphaFoldDB" id="A0A8J7FKK2"/>
<evidence type="ECO:0000256" key="1">
    <source>
        <dbReference type="SAM" id="SignalP"/>
    </source>
</evidence>
<organism evidence="2 3">
    <name type="scientific">Chitinilyticum piscinae</name>
    <dbReference type="NCBI Taxonomy" id="2866724"/>
    <lineage>
        <taxon>Bacteria</taxon>
        <taxon>Pseudomonadati</taxon>
        <taxon>Pseudomonadota</taxon>
        <taxon>Betaproteobacteria</taxon>
        <taxon>Neisseriales</taxon>
        <taxon>Chitinibacteraceae</taxon>
        <taxon>Chitinilyticum</taxon>
    </lineage>
</organism>